<proteinExistence type="predicted"/>
<comment type="caution">
    <text evidence="1">The sequence shown here is derived from an EMBL/GenBank/DDBJ whole genome shotgun (WGS) entry which is preliminary data.</text>
</comment>
<gene>
    <name evidence="1" type="ORF">ACFPN9_23875</name>
</gene>
<dbReference type="EMBL" id="JBHSLU010000082">
    <property type="protein sequence ID" value="MFC5508287.1"/>
    <property type="molecule type" value="Genomic_DNA"/>
</dbReference>
<dbReference type="RefSeq" id="WP_377817721.1">
    <property type="nucleotide sequence ID" value="NZ_JBHSLU010000082.1"/>
</dbReference>
<name>A0ABW0P882_9HYPH</name>
<keyword evidence="2" id="KW-1185">Reference proteome</keyword>
<reference evidence="2" key="1">
    <citation type="journal article" date="2019" name="Int. J. Syst. Evol. Microbiol.">
        <title>The Global Catalogue of Microorganisms (GCM) 10K type strain sequencing project: providing services to taxonomists for standard genome sequencing and annotation.</title>
        <authorList>
            <consortium name="The Broad Institute Genomics Platform"/>
            <consortium name="The Broad Institute Genome Sequencing Center for Infectious Disease"/>
            <person name="Wu L."/>
            <person name="Ma J."/>
        </authorList>
    </citation>
    <scope>NUCLEOTIDE SEQUENCE [LARGE SCALE GENOMIC DNA]</scope>
    <source>
        <strain evidence="2">CCUG 43117</strain>
    </source>
</reference>
<organism evidence="1 2">
    <name type="scientific">Bosea massiliensis</name>
    <dbReference type="NCBI Taxonomy" id="151419"/>
    <lineage>
        <taxon>Bacteria</taxon>
        <taxon>Pseudomonadati</taxon>
        <taxon>Pseudomonadota</taxon>
        <taxon>Alphaproteobacteria</taxon>
        <taxon>Hyphomicrobiales</taxon>
        <taxon>Boseaceae</taxon>
        <taxon>Bosea</taxon>
    </lineage>
</organism>
<evidence type="ECO:0000313" key="2">
    <source>
        <dbReference type="Proteomes" id="UP001596060"/>
    </source>
</evidence>
<sequence length="79" mass="8501">MDIIVTPSGPTSWALTDLLGRDMGRVELAAPGEYRIIPGERVAESMRAMKHGPFATLDAALSQIEVFTRSTCRLAPAAD</sequence>
<protein>
    <submittedName>
        <fullName evidence="1">Uncharacterized protein</fullName>
    </submittedName>
</protein>
<evidence type="ECO:0000313" key="1">
    <source>
        <dbReference type="EMBL" id="MFC5508287.1"/>
    </source>
</evidence>
<accession>A0ABW0P882</accession>
<dbReference type="Proteomes" id="UP001596060">
    <property type="component" value="Unassembled WGS sequence"/>
</dbReference>